<dbReference type="PROSITE" id="PS50919">
    <property type="entry name" value="MIR"/>
    <property type="match status" value="1"/>
</dbReference>
<sequence>MHVATGFRLHSHEVAYSRGSQQQSVTAYPTADDGNSLWSITGTLDTPCLPGSSIKKGEPQHQWCSSAPHSPKGAADLQQQHEEGLP</sequence>
<dbReference type="PANTHER" id="PTHR46809:SF2">
    <property type="entry name" value="GH21273P"/>
    <property type="match status" value="1"/>
</dbReference>
<proteinExistence type="predicted"/>
<evidence type="ECO:0000256" key="3">
    <source>
        <dbReference type="SAM" id="MobiDB-lite"/>
    </source>
</evidence>
<accession>A0A699Z3I3</accession>
<feature type="compositionally biased region" description="Polar residues" evidence="3">
    <location>
        <begin position="18"/>
        <end position="27"/>
    </location>
</feature>
<dbReference type="EMBL" id="BLLF01000278">
    <property type="protein sequence ID" value="GFH09972.1"/>
    <property type="molecule type" value="Genomic_DNA"/>
</dbReference>
<evidence type="ECO:0000313" key="5">
    <source>
        <dbReference type="EMBL" id="GFH09972.1"/>
    </source>
</evidence>
<comment type="caution">
    <text evidence="5">The sequence shown here is derived from an EMBL/GenBank/DDBJ whole genome shotgun (WGS) entry which is preliminary data.</text>
</comment>
<organism evidence="5 6">
    <name type="scientific">Haematococcus lacustris</name>
    <name type="common">Green alga</name>
    <name type="synonym">Haematococcus pluvialis</name>
    <dbReference type="NCBI Taxonomy" id="44745"/>
    <lineage>
        <taxon>Eukaryota</taxon>
        <taxon>Viridiplantae</taxon>
        <taxon>Chlorophyta</taxon>
        <taxon>core chlorophytes</taxon>
        <taxon>Chlorophyceae</taxon>
        <taxon>CS clade</taxon>
        <taxon>Chlamydomonadales</taxon>
        <taxon>Haematococcaceae</taxon>
        <taxon>Haematococcus</taxon>
    </lineage>
</organism>
<reference evidence="5 6" key="1">
    <citation type="submission" date="2020-02" db="EMBL/GenBank/DDBJ databases">
        <title>Draft genome sequence of Haematococcus lacustris strain NIES-144.</title>
        <authorList>
            <person name="Morimoto D."/>
            <person name="Nakagawa S."/>
            <person name="Yoshida T."/>
            <person name="Sawayama S."/>
        </authorList>
    </citation>
    <scope>NUCLEOTIDE SEQUENCE [LARGE SCALE GENOMIC DNA]</scope>
    <source>
        <strain evidence="5 6">NIES-144</strain>
    </source>
</reference>
<dbReference type="SUPFAM" id="SSF82109">
    <property type="entry name" value="MIR domain"/>
    <property type="match status" value="1"/>
</dbReference>
<feature type="domain" description="MIR" evidence="4">
    <location>
        <begin position="1"/>
        <end position="43"/>
    </location>
</feature>
<gene>
    <name evidence="5" type="ORF">HaLaN_05207</name>
</gene>
<keyword evidence="6" id="KW-1185">Reference proteome</keyword>
<feature type="region of interest" description="Disordered" evidence="3">
    <location>
        <begin position="1"/>
        <end position="28"/>
    </location>
</feature>
<keyword evidence="1" id="KW-0732">Signal</keyword>
<feature type="region of interest" description="Disordered" evidence="3">
    <location>
        <begin position="49"/>
        <end position="86"/>
    </location>
</feature>
<dbReference type="InterPro" id="IPR036300">
    <property type="entry name" value="MIR_dom_sf"/>
</dbReference>
<dbReference type="PANTHER" id="PTHR46809">
    <property type="entry name" value="STROMAL CELL-DERIVED FACTOR 2-LIKE PROTEIN"/>
    <property type="match status" value="1"/>
</dbReference>
<feature type="non-terminal residue" evidence="5">
    <location>
        <position position="1"/>
    </location>
</feature>
<dbReference type="Proteomes" id="UP000485058">
    <property type="component" value="Unassembled WGS sequence"/>
</dbReference>
<evidence type="ECO:0000313" key="6">
    <source>
        <dbReference type="Proteomes" id="UP000485058"/>
    </source>
</evidence>
<dbReference type="AlphaFoldDB" id="A0A699Z3I3"/>
<evidence type="ECO:0000256" key="2">
    <source>
        <dbReference type="ARBA" id="ARBA00022737"/>
    </source>
</evidence>
<name>A0A699Z3I3_HAELA</name>
<keyword evidence="2" id="KW-0677">Repeat</keyword>
<protein>
    <recommendedName>
        <fullName evidence="4">MIR domain-containing protein</fullName>
    </recommendedName>
</protein>
<dbReference type="Gene3D" id="2.80.10.50">
    <property type="match status" value="1"/>
</dbReference>
<evidence type="ECO:0000256" key="1">
    <source>
        <dbReference type="ARBA" id="ARBA00022729"/>
    </source>
</evidence>
<dbReference type="InterPro" id="IPR016093">
    <property type="entry name" value="MIR_motif"/>
</dbReference>
<evidence type="ECO:0000259" key="4">
    <source>
        <dbReference type="PROSITE" id="PS50919"/>
    </source>
</evidence>